<evidence type="ECO:0008006" key="6">
    <source>
        <dbReference type="Google" id="ProtNLM"/>
    </source>
</evidence>
<accession>A0A8C0MDC0</accession>
<dbReference type="InterPro" id="IPR036055">
    <property type="entry name" value="LDL_receptor-like_sf"/>
</dbReference>
<keyword evidence="3" id="KW-0812">Transmembrane</keyword>
<dbReference type="Ensembl" id="ENSCAFT00030006188.1">
    <property type="protein sequence ID" value="ENSCAFP00030005449.1"/>
    <property type="gene ID" value="ENSCAFG00030003325.1"/>
</dbReference>
<keyword evidence="3" id="KW-1133">Transmembrane helix</keyword>
<evidence type="ECO:0000256" key="2">
    <source>
        <dbReference type="PROSITE-ProRule" id="PRU00124"/>
    </source>
</evidence>
<proteinExistence type="predicted"/>
<dbReference type="SUPFAM" id="SSF57424">
    <property type="entry name" value="LDL receptor-like module"/>
    <property type="match status" value="2"/>
</dbReference>
<evidence type="ECO:0000313" key="5">
    <source>
        <dbReference type="Proteomes" id="UP000694429"/>
    </source>
</evidence>
<keyword evidence="1" id="KW-1015">Disulfide bond</keyword>
<dbReference type="CDD" id="cd00112">
    <property type="entry name" value="LDLa"/>
    <property type="match status" value="1"/>
</dbReference>
<dbReference type="Pfam" id="PF00057">
    <property type="entry name" value="Ldl_recept_a"/>
    <property type="match status" value="1"/>
</dbReference>
<evidence type="ECO:0000313" key="4">
    <source>
        <dbReference type="Ensembl" id="ENSCAFP00030005449.1"/>
    </source>
</evidence>
<dbReference type="Proteomes" id="UP000694429">
    <property type="component" value="Chromosome 5"/>
</dbReference>
<reference evidence="4" key="1">
    <citation type="submission" date="2019-03" db="EMBL/GenBank/DDBJ databases">
        <authorList>
            <person name="Warren W.C."/>
            <person name="Johnson G.S."/>
        </authorList>
    </citation>
    <scope>NUCLEOTIDE SEQUENCE [LARGE SCALE GENOMIC DNA]</scope>
    <source>
        <strain evidence="4">Basenji</strain>
    </source>
</reference>
<evidence type="ECO:0000256" key="3">
    <source>
        <dbReference type="SAM" id="Phobius"/>
    </source>
</evidence>
<dbReference type="InterPro" id="IPR002172">
    <property type="entry name" value="LDrepeatLR_classA_rpt"/>
</dbReference>
<organism evidence="4 5">
    <name type="scientific">Canis lupus familiaris</name>
    <name type="common">Dog</name>
    <name type="synonym">Canis familiaris</name>
    <dbReference type="NCBI Taxonomy" id="9615"/>
    <lineage>
        <taxon>Eukaryota</taxon>
        <taxon>Metazoa</taxon>
        <taxon>Chordata</taxon>
        <taxon>Craniata</taxon>
        <taxon>Vertebrata</taxon>
        <taxon>Euteleostomi</taxon>
        <taxon>Mammalia</taxon>
        <taxon>Eutheria</taxon>
        <taxon>Laurasiatheria</taxon>
        <taxon>Carnivora</taxon>
        <taxon>Caniformia</taxon>
        <taxon>Canidae</taxon>
        <taxon>Canis</taxon>
    </lineage>
</organism>
<dbReference type="PROSITE" id="PS50068">
    <property type="entry name" value="LDLRA_2"/>
    <property type="match status" value="1"/>
</dbReference>
<feature type="transmembrane region" description="Helical" evidence="3">
    <location>
        <begin position="74"/>
        <end position="95"/>
    </location>
</feature>
<dbReference type="SMART" id="SM00192">
    <property type="entry name" value="LDLa"/>
    <property type="match status" value="2"/>
</dbReference>
<sequence>MPGPGCPGDRAGSCTQFSAQEVPVPGGWSWVLEARHMNKIFPQGDGGDHAAGTEVLPGGEGHGPLCCLRRGACLSAFLLLLLVTLAALIALVTILGRPPRTPGAQACVTPTNRTGFLCHDRRSCIPASGVCDGVRSCTHGEDEDEAMCRDMPQSLPRFLVARCGDPSSWIYSDQKCDGTNNCGDCSDELSPGRGLGTGQAKADWRISEVLLPPLLVYHEELFHPCLNASGDGVLTTTSKVSFWMVILWWGQMRKPGPGGVRQRVHTKPNWDFGLSFPPLLCTSQPP</sequence>
<evidence type="ECO:0000256" key="1">
    <source>
        <dbReference type="ARBA" id="ARBA00023157"/>
    </source>
</evidence>
<dbReference type="Gene3D" id="4.10.400.10">
    <property type="entry name" value="Low-density Lipoprotein Receptor"/>
    <property type="match status" value="1"/>
</dbReference>
<dbReference type="PRINTS" id="PR00261">
    <property type="entry name" value="LDLRECEPTOR"/>
</dbReference>
<dbReference type="AlphaFoldDB" id="A0A8C0MDC0"/>
<reference evidence="4" key="2">
    <citation type="submission" date="2025-08" db="UniProtKB">
        <authorList>
            <consortium name="Ensembl"/>
        </authorList>
    </citation>
    <scope>IDENTIFICATION</scope>
</reference>
<comment type="caution">
    <text evidence="2">Lacks conserved residue(s) required for the propagation of feature annotation.</text>
</comment>
<name>A0A8C0MDC0_CANLF</name>
<keyword evidence="3" id="KW-0472">Membrane</keyword>
<protein>
    <recommendedName>
        <fullName evidence="6">Low density lipoprotein receptor class A domain containing 1</fullName>
    </recommendedName>
</protein>